<dbReference type="InterPro" id="IPR014001">
    <property type="entry name" value="Helicase_ATP-bd"/>
</dbReference>
<dbReference type="Gene3D" id="3.40.50.300">
    <property type="entry name" value="P-loop containing nucleotide triphosphate hydrolases"/>
    <property type="match status" value="2"/>
</dbReference>
<keyword evidence="4" id="KW-0067">ATP-binding</keyword>
<dbReference type="PROSITE" id="PS51192">
    <property type="entry name" value="HELICASE_ATP_BIND_1"/>
    <property type="match status" value="1"/>
</dbReference>
<dbReference type="SMART" id="SM00490">
    <property type="entry name" value="HELICc"/>
    <property type="match status" value="1"/>
</dbReference>
<dbReference type="Pfam" id="PF00270">
    <property type="entry name" value="DEAD"/>
    <property type="match status" value="1"/>
</dbReference>
<evidence type="ECO:0000259" key="5">
    <source>
        <dbReference type="PROSITE" id="PS51192"/>
    </source>
</evidence>
<dbReference type="Pfam" id="PF04408">
    <property type="entry name" value="WHD_HA2"/>
    <property type="match status" value="1"/>
</dbReference>
<dbReference type="NCBIfam" id="NF008348">
    <property type="entry name" value="PRK11131.1"/>
    <property type="match status" value="1"/>
</dbReference>
<dbReference type="GO" id="GO:0016787">
    <property type="term" value="F:hydrolase activity"/>
    <property type="evidence" value="ECO:0007669"/>
    <property type="project" value="UniProtKB-KW"/>
</dbReference>
<keyword evidence="1" id="KW-0547">Nucleotide-binding</keyword>
<dbReference type="Pfam" id="PF00271">
    <property type="entry name" value="Helicase_C"/>
    <property type="match status" value="1"/>
</dbReference>
<dbReference type="InterPro" id="IPR024590">
    <property type="entry name" value="HrpA_C"/>
</dbReference>
<evidence type="ECO:0000256" key="1">
    <source>
        <dbReference type="ARBA" id="ARBA00022741"/>
    </source>
</evidence>
<dbReference type="SMART" id="SM00382">
    <property type="entry name" value="AAA"/>
    <property type="match status" value="1"/>
</dbReference>
<gene>
    <name evidence="7" type="primary">hrpA</name>
    <name evidence="7" type="ORF">GCM10010995_16630</name>
</gene>
<dbReference type="InterPro" id="IPR048333">
    <property type="entry name" value="HA2_WH"/>
</dbReference>
<keyword evidence="3 7" id="KW-0347">Helicase</keyword>
<dbReference type="Gene3D" id="1.20.120.1080">
    <property type="match status" value="1"/>
</dbReference>
<keyword evidence="8" id="KW-1185">Reference proteome</keyword>
<reference evidence="7" key="1">
    <citation type="journal article" date="2014" name="Int. J. Syst. Evol. Microbiol.">
        <title>Complete genome sequence of Corynebacterium casei LMG S-19264T (=DSM 44701T), isolated from a smear-ripened cheese.</title>
        <authorList>
            <consortium name="US DOE Joint Genome Institute (JGI-PGF)"/>
            <person name="Walter F."/>
            <person name="Albersmeier A."/>
            <person name="Kalinowski J."/>
            <person name="Ruckert C."/>
        </authorList>
    </citation>
    <scope>NUCLEOTIDE SEQUENCE</scope>
    <source>
        <strain evidence="7">CGMCC 1.15758</strain>
    </source>
</reference>
<dbReference type="PANTHER" id="PTHR18934">
    <property type="entry name" value="ATP-DEPENDENT RNA HELICASE"/>
    <property type="match status" value="1"/>
</dbReference>
<evidence type="ECO:0000259" key="6">
    <source>
        <dbReference type="PROSITE" id="PS51194"/>
    </source>
</evidence>
<dbReference type="InterPro" id="IPR011545">
    <property type="entry name" value="DEAD/DEAH_box_helicase_dom"/>
</dbReference>
<dbReference type="Pfam" id="PF11898">
    <property type="entry name" value="DUF3418"/>
    <property type="match status" value="1"/>
</dbReference>
<evidence type="ECO:0000313" key="7">
    <source>
        <dbReference type="EMBL" id="GGF99975.1"/>
    </source>
</evidence>
<dbReference type="FunFam" id="1.20.120.1080:FF:000005">
    <property type="entry name" value="ATP-dependent helicase HrpA"/>
    <property type="match status" value="1"/>
</dbReference>
<accession>A0A8J2Z529</accession>
<feature type="domain" description="Helicase C-terminal" evidence="6">
    <location>
        <begin position="264"/>
        <end position="435"/>
    </location>
</feature>
<dbReference type="GO" id="GO:0005524">
    <property type="term" value="F:ATP binding"/>
    <property type="evidence" value="ECO:0007669"/>
    <property type="project" value="UniProtKB-KW"/>
</dbReference>
<comment type="caution">
    <text evidence="7">The sequence shown here is derived from an EMBL/GenBank/DDBJ whole genome shotgun (WGS) entry which is preliminary data.</text>
</comment>
<dbReference type="SMART" id="SM00847">
    <property type="entry name" value="HA2"/>
    <property type="match status" value="1"/>
</dbReference>
<dbReference type="NCBIfam" id="TIGR01967">
    <property type="entry name" value="DEAH_box_HrpA"/>
    <property type="match status" value="1"/>
</dbReference>
<dbReference type="EMBL" id="BMJS01000018">
    <property type="protein sequence ID" value="GGF99975.1"/>
    <property type="molecule type" value="Genomic_DNA"/>
</dbReference>
<dbReference type="InterPro" id="IPR010222">
    <property type="entry name" value="RNA_helicase_HrpA"/>
</dbReference>
<reference evidence="7" key="2">
    <citation type="submission" date="2020-09" db="EMBL/GenBank/DDBJ databases">
        <authorList>
            <person name="Sun Q."/>
            <person name="Zhou Y."/>
        </authorList>
    </citation>
    <scope>NUCLEOTIDE SEQUENCE</scope>
    <source>
        <strain evidence="7">CGMCC 1.15758</strain>
    </source>
</reference>
<evidence type="ECO:0000256" key="2">
    <source>
        <dbReference type="ARBA" id="ARBA00022801"/>
    </source>
</evidence>
<organism evidence="7 8">
    <name type="scientific">Cysteiniphilum litorale</name>
    <dbReference type="NCBI Taxonomy" id="2056700"/>
    <lineage>
        <taxon>Bacteria</taxon>
        <taxon>Pseudomonadati</taxon>
        <taxon>Pseudomonadota</taxon>
        <taxon>Gammaproteobacteria</taxon>
        <taxon>Thiotrichales</taxon>
        <taxon>Fastidiosibacteraceae</taxon>
        <taxon>Cysteiniphilum</taxon>
    </lineage>
</organism>
<dbReference type="GO" id="GO:0003724">
    <property type="term" value="F:RNA helicase activity"/>
    <property type="evidence" value="ECO:0007669"/>
    <property type="project" value="InterPro"/>
</dbReference>
<dbReference type="OrthoDB" id="9805617at2"/>
<evidence type="ECO:0000256" key="3">
    <source>
        <dbReference type="ARBA" id="ARBA00022806"/>
    </source>
</evidence>
<dbReference type="InterPro" id="IPR003593">
    <property type="entry name" value="AAA+_ATPase"/>
</dbReference>
<protein>
    <submittedName>
        <fullName evidence="7">ATP-dependent RNA helicase HrpA</fullName>
    </submittedName>
</protein>
<dbReference type="SMART" id="SM00487">
    <property type="entry name" value="DEXDc"/>
    <property type="match status" value="1"/>
</dbReference>
<sequence>MQSTIHTLSTIIYDVQTKDRARLMMRFSELAKAHHTDNDKWQKLLTDADQSKEKVALRCTSMPKINYPDLPVSQRVDEIKKAICDNQVVIIAGETGSGKSTQLPKICLDLGLGAKGLIGHTQPRRLAARSIANRLSEETNMPLGQGIGFKIRFSDQTNDNTFIKVMTDGILLAEIQNDKYLSQYEVIIIDEAHERSLNIDFLLGHIHQILKKRPDLKLIITSATIDQARFAEHFNAPIIEVSGRTYPVEIRYQDPLDFDDELSQADQILRAVHSLHHEKSGDILVFLATERDIHETAEVLRKAQLRHTEVLPLFARLSNADQDKIFNPRGVGRRIILSTNVAETSLTVPGIRYVIDSGDVRISRYSYRTKVQHLPIEPISQASANQRAGRCGRVAEGICIRLYSEEDFLSRAAFTDPEILRTNLASVILQMETLKLGNIEKFPFLEKPDSRMVKDGYRLLHEIGALTEHSKKHHLQITPIGRQIAKFPLDPRLARMLVSGAKLGVLREILIIVSFLSIQDPRERPMQFQQKSDEMHKQDHHQDSDFLGVVNLWQRFHNETKGLSHRLTREYCKKNFLSPLRMREWREVYFQLLNLAKTFKWTISESESSYAQVHQALLSGLLGYIGFNYELKEYLGARGMKFYIFPGSSQFKRTPKWLCAAEITETTKLYGRMIAKIDPAWLESIAEHLTKKHYSEPHWSQKRKAVMASLRITLYGLDIVVNRKVQYSDVDPQVSRELFIRHALVYGEFATNAAFFQKNLSLLEEVEDLEHKARKRDIVVDEETLFSYYDKLIPADINNGVVFEKWYQSLSNFEREQLVFDKKSLMQHEAHEVTNNAYPDFFDFGRFQLPLSYHFDPTAKDDGVTMTVPLVLLDQIDANQCDWLVPGLLEEKVIALMRALPKNIRKACVPVPHYAKAVIEAIDIDLAANFYDILVRQLVRITGISFDSSVWQDAAIEAHLYMNYRVVDPQNKVLAEGRDLSVIRDQLRGVERPQVSVAKKNNDTLYQAWDFGEIALTRDVTEHSIKLSVYPCIETREDGVVLTHKSTLLEAEIATRLATRKLLILSCSHINRTLVERIAHKKNLHLLFSLIKETKWQDELIAKAYDIAFAIEKKPVVRTRGQFNAMHDSGGGQLVSTIENLCSDIEALMLSYQSLHKLLNRKKLPFDLLALYQEVHTIVDGLVYKGFIVKTPYHWLQRISLYLQALSNRLEKAPRAAKQDRQYQIEQEELIHLLKQKMQQKGVINTLEIDEIHWLMYELWISWYSQDVKTIETVSTTRLKKRIQAL</sequence>
<name>A0A8J2Z529_9GAMM</name>
<dbReference type="PANTHER" id="PTHR18934:SF99">
    <property type="entry name" value="ATP-DEPENDENT RNA HELICASE DHX37-RELATED"/>
    <property type="match status" value="1"/>
</dbReference>
<dbReference type="Pfam" id="PF07717">
    <property type="entry name" value="OB_NTP_bind"/>
    <property type="match status" value="1"/>
</dbReference>
<dbReference type="SUPFAM" id="SSF52540">
    <property type="entry name" value="P-loop containing nucleoside triphosphate hydrolases"/>
    <property type="match status" value="1"/>
</dbReference>
<evidence type="ECO:0000313" key="8">
    <source>
        <dbReference type="Proteomes" id="UP000636949"/>
    </source>
</evidence>
<dbReference type="CDD" id="cd18791">
    <property type="entry name" value="SF2_C_RHA"/>
    <property type="match status" value="1"/>
</dbReference>
<proteinExistence type="predicted"/>
<dbReference type="GO" id="GO:0003723">
    <property type="term" value="F:RNA binding"/>
    <property type="evidence" value="ECO:0007669"/>
    <property type="project" value="TreeGrafter"/>
</dbReference>
<feature type="domain" description="Helicase ATP-binding" evidence="5">
    <location>
        <begin position="80"/>
        <end position="243"/>
    </location>
</feature>
<dbReference type="InterPro" id="IPR001650">
    <property type="entry name" value="Helicase_C-like"/>
</dbReference>
<dbReference type="InterPro" id="IPR011709">
    <property type="entry name" value="DEAD-box_helicase_OB_fold"/>
</dbReference>
<dbReference type="Proteomes" id="UP000636949">
    <property type="component" value="Unassembled WGS sequence"/>
</dbReference>
<dbReference type="RefSeq" id="WP_117002937.1">
    <property type="nucleotide sequence ID" value="NZ_BMJS01000018.1"/>
</dbReference>
<evidence type="ECO:0000256" key="4">
    <source>
        <dbReference type="ARBA" id="ARBA00022840"/>
    </source>
</evidence>
<dbReference type="Pfam" id="PF21010">
    <property type="entry name" value="HA2_C"/>
    <property type="match status" value="1"/>
</dbReference>
<dbReference type="InterPro" id="IPR027417">
    <property type="entry name" value="P-loop_NTPase"/>
</dbReference>
<dbReference type="PROSITE" id="PS51194">
    <property type="entry name" value="HELICASE_CTER"/>
    <property type="match status" value="1"/>
</dbReference>
<keyword evidence="2" id="KW-0378">Hydrolase</keyword>
<dbReference type="InterPro" id="IPR007502">
    <property type="entry name" value="Helicase-assoc_dom"/>
</dbReference>